<dbReference type="EC" id="2.7.1.-" evidence="2"/>
<dbReference type="RefSeq" id="WP_324619415.1">
    <property type="nucleotide sequence ID" value="NZ_JAYKOT010000003.1"/>
</dbReference>
<dbReference type="InterPro" id="IPR002575">
    <property type="entry name" value="Aminoglycoside_PTrfase"/>
</dbReference>
<feature type="domain" description="Aminoglycoside phosphotransferase" evidence="1">
    <location>
        <begin position="138"/>
        <end position="328"/>
    </location>
</feature>
<name>A0AAW9MW96_9FIRM</name>
<organism evidence="2 3">
    <name type="scientific">Citroniella saccharovorans</name>
    <dbReference type="NCBI Taxonomy" id="2053367"/>
    <lineage>
        <taxon>Bacteria</taxon>
        <taxon>Bacillati</taxon>
        <taxon>Bacillota</taxon>
        <taxon>Tissierellia</taxon>
        <taxon>Tissierellales</taxon>
        <taxon>Peptoniphilaceae</taxon>
        <taxon>Citroniella</taxon>
    </lineage>
</organism>
<dbReference type="GO" id="GO:0016740">
    <property type="term" value="F:transferase activity"/>
    <property type="evidence" value="ECO:0007669"/>
    <property type="project" value="UniProtKB-KW"/>
</dbReference>
<dbReference type="EMBL" id="JAYKOT010000003">
    <property type="protein sequence ID" value="MEB3429208.1"/>
    <property type="molecule type" value="Genomic_DNA"/>
</dbReference>
<dbReference type="InterPro" id="IPR011009">
    <property type="entry name" value="Kinase-like_dom_sf"/>
</dbReference>
<proteinExistence type="predicted"/>
<gene>
    <name evidence="2" type="ORF">VLK81_04080</name>
</gene>
<dbReference type="Pfam" id="PF01636">
    <property type="entry name" value="APH"/>
    <property type="match status" value="1"/>
</dbReference>
<sequence>MVRTLNHILVFFSDIGDLSEEAIRNSQDLASCFDIVITKTENNFIGILSSKDLRLINEVLSLEKKYDTDKIISMLKEKNLRVKVLEKGFGVRDFKSLVELEYRKKLNDLGFGEYNINFLRDNIVYRVNISSQMGLGKNQIKYEYDALKELEDSGATPKVFSFKKEGKFLKYGSLTMEYVEGRPLDYDRDMKVAARLLSSIHNVKIENSKLIYAEKPFLDMYKEFINMFDYYRKWENKDKNTEQTILEMLDIAKKSGLDEKIENPCIINTELNNRNFIIGDRPTVIDWEKPIIGECEQDLAHFTVPTTTNWKTDKILSEKEIEDFLYEYEKFRHVDRKKYRKYLMFNSLRGITWCAMANVEYSKVRSLSNNDTYDKIKLFLSNDYLKMLKEKFYKIMG</sequence>
<reference evidence="2 3" key="1">
    <citation type="submission" date="2024-01" db="EMBL/GenBank/DDBJ databases">
        <title>Complete genome sequence of Citroniella saccharovorans strain M6.X9, isolated from human fecal sample.</title>
        <authorList>
            <person name="Cheng G."/>
            <person name="Westerholm M."/>
            <person name="Schnurer A."/>
        </authorList>
    </citation>
    <scope>NUCLEOTIDE SEQUENCE [LARGE SCALE GENOMIC DNA]</scope>
    <source>
        <strain evidence="2 3">DSM 29873</strain>
    </source>
</reference>
<dbReference type="Proteomes" id="UP001357733">
    <property type="component" value="Unassembled WGS sequence"/>
</dbReference>
<evidence type="ECO:0000313" key="2">
    <source>
        <dbReference type="EMBL" id="MEB3429208.1"/>
    </source>
</evidence>
<evidence type="ECO:0000313" key="3">
    <source>
        <dbReference type="Proteomes" id="UP001357733"/>
    </source>
</evidence>
<dbReference type="SUPFAM" id="SSF56112">
    <property type="entry name" value="Protein kinase-like (PK-like)"/>
    <property type="match status" value="1"/>
</dbReference>
<keyword evidence="3" id="KW-1185">Reference proteome</keyword>
<keyword evidence="2" id="KW-0808">Transferase</keyword>
<dbReference type="Gene3D" id="3.90.1200.10">
    <property type="match status" value="1"/>
</dbReference>
<accession>A0AAW9MW96</accession>
<comment type="caution">
    <text evidence="2">The sequence shown here is derived from an EMBL/GenBank/DDBJ whole genome shotgun (WGS) entry which is preliminary data.</text>
</comment>
<protein>
    <submittedName>
        <fullName evidence="2">Aminoglycoside phosphotransferase family protein</fullName>
        <ecNumber evidence="2">2.7.1.-</ecNumber>
    </submittedName>
</protein>
<dbReference type="AlphaFoldDB" id="A0AAW9MW96"/>
<evidence type="ECO:0000259" key="1">
    <source>
        <dbReference type="Pfam" id="PF01636"/>
    </source>
</evidence>